<protein>
    <submittedName>
        <fullName evidence="1">Uncharacterized protein</fullName>
    </submittedName>
</protein>
<comment type="caution">
    <text evidence="1">The sequence shown here is derived from an EMBL/GenBank/DDBJ whole genome shotgun (WGS) entry which is preliminary data.</text>
</comment>
<accession>A0A9K3JE46</accession>
<organism evidence="1 2">
    <name type="scientific">Helianthus annuus</name>
    <name type="common">Common sunflower</name>
    <dbReference type="NCBI Taxonomy" id="4232"/>
    <lineage>
        <taxon>Eukaryota</taxon>
        <taxon>Viridiplantae</taxon>
        <taxon>Streptophyta</taxon>
        <taxon>Embryophyta</taxon>
        <taxon>Tracheophyta</taxon>
        <taxon>Spermatophyta</taxon>
        <taxon>Magnoliopsida</taxon>
        <taxon>eudicotyledons</taxon>
        <taxon>Gunneridae</taxon>
        <taxon>Pentapetalae</taxon>
        <taxon>asterids</taxon>
        <taxon>campanulids</taxon>
        <taxon>Asterales</taxon>
        <taxon>Asteraceae</taxon>
        <taxon>Asteroideae</taxon>
        <taxon>Heliantheae alliance</taxon>
        <taxon>Heliantheae</taxon>
        <taxon>Helianthus</taxon>
    </lineage>
</organism>
<dbReference type="Gramene" id="mRNA:HanXRQr2_Chr03g0096031">
    <property type="protein sequence ID" value="mRNA:HanXRQr2_Chr03g0096031"/>
    <property type="gene ID" value="HanXRQr2_Chr03g0096031"/>
</dbReference>
<sequence>MFTLGVITLGEKMLVAAGMSDRWKPESMDIPVCMVAAISKFARPHWLLICKSLFFIAIEDCRGVIGGRDVCAGEQHWYDRIKEKFMYPKAELFKVSDAGSRKGTLLARWSLLDDYIVMADSFEELELTGGNSRTVDVGVSNSAGSTTSEGHPSGATLLLLPLMQGKSL</sequence>
<gene>
    <name evidence="1" type="ORF">HanXRQr2_Chr03g0096031</name>
</gene>
<dbReference type="Proteomes" id="UP000215914">
    <property type="component" value="Unassembled WGS sequence"/>
</dbReference>
<reference evidence="1" key="1">
    <citation type="journal article" date="2017" name="Nature">
        <title>The sunflower genome provides insights into oil metabolism, flowering and Asterid evolution.</title>
        <authorList>
            <person name="Badouin H."/>
            <person name="Gouzy J."/>
            <person name="Grassa C.J."/>
            <person name="Murat F."/>
            <person name="Staton S.E."/>
            <person name="Cottret L."/>
            <person name="Lelandais-Briere C."/>
            <person name="Owens G.L."/>
            <person name="Carrere S."/>
            <person name="Mayjonade B."/>
            <person name="Legrand L."/>
            <person name="Gill N."/>
            <person name="Kane N.C."/>
            <person name="Bowers J.E."/>
            <person name="Hubner S."/>
            <person name="Bellec A."/>
            <person name="Berard A."/>
            <person name="Berges H."/>
            <person name="Blanchet N."/>
            <person name="Boniface M.C."/>
            <person name="Brunel D."/>
            <person name="Catrice O."/>
            <person name="Chaidir N."/>
            <person name="Claudel C."/>
            <person name="Donnadieu C."/>
            <person name="Faraut T."/>
            <person name="Fievet G."/>
            <person name="Helmstetter N."/>
            <person name="King M."/>
            <person name="Knapp S.J."/>
            <person name="Lai Z."/>
            <person name="Le Paslier M.C."/>
            <person name="Lippi Y."/>
            <person name="Lorenzon L."/>
            <person name="Mandel J.R."/>
            <person name="Marage G."/>
            <person name="Marchand G."/>
            <person name="Marquand E."/>
            <person name="Bret-Mestries E."/>
            <person name="Morien E."/>
            <person name="Nambeesan S."/>
            <person name="Nguyen T."/>
            <person name="Pegot-Espagnet P."/>
            <person name="Pouilly N."/>
            <person name="Raftis F."/>
            <person name="Sallet E."/>
            <person name="Schiex T."/>
            <person name="Thomas J."/>
            <person name="Vandecasteele C."/>
            <person name="Vares D."/>
            <person name="Vear F."/>
            <person name="Vautrin S."/>
            <person name="Crespi M."/>
            <person name="Mangin B."/>
            <person name="Burke J.M."/>
            <person name="Salse J."/>
            <person name="Munos S."/>
            <person name="Vincourt P."/>
            <person name="Rieseberg L.H."/>
            <person name="Langlade N.B."/>
        </authorList>
    </citation>
    <scope>NUCLEOTIDE SEQUENCE</scope>
    <source>
        <tissue evidence="1">Leaves</tissue>
    </source>
</reference>
<dbReference type="AlphaFoldDB" id="A0A9K3JE46"/>
<dbReference type="EMBL" id="MNCJ02000318">
    <property type="protein sequence ID" value="KAF5813249.1"/>
    <property type="molecule type" value="Genomic_DNA"/>
</dbReference>
<reference evidence="1" key="2">
    <citation type="submission" date="2020-06" db="EMBL/GenBank/DDBJ databases">
        <title>Helianthus annuus Genome sequencing and assembly Release 2.</title>
        <authorList>
            <person name="Gouzy J."/>
            <person name="Langlade N."/>
            <person name="Munos S."/>
        </authorList>
    </citation>
    <scope>NUCLEOTIDE SEQUENCE</scope>
    <source>
        <tissue evidence="1">Leaves</tissue>
    </source>
</reference>
<evidence type="ECO:0000313" key="1">
    <source>
        <dbReference type="EMBL" id="KAF5813249.1"/>
    </source>
</evidence>
<keyword evidence="2" id="KW-1185">Reference proteome</keyword>
<evidence type="ECO:0000313" key="2">
    <source>
        <dbReference type="Proteomes" id="UP000215914"/>
    </source>
</evidence>
<name>A0A9K3JE46_HELAN</name>
<proteinExistence type="predicted"/>